<keyword evidence="3" id="KW-1185">Reference proteome</keyword>
<evidence type="ECO:0000313" key="3">
    <source>
        <dbReference type="Proteomes" id="UP001236723"/>
    </source>
</evidence>
<feature type="transmembrane region" description="Helical" evidence="1">
    <location>
        <begin position="29"/>
        <end position="48"/>
    </location>
</feature>
<keyword evidence="1" id="KW-0472">Membrane</keyword>
<comment type="caution">
    <text evidence="2">The sequence shown here is derived from an EMBL/GenBank/DDBJ whole genome shotgun (WGS) entry which is preliminary data.</text>
</comment>
<protein>
    <submittedName>
        <fullName evidence="2">Uncharacterized protein</fullName>
    </submittedName>
</protein>
<evidence type="ECO:0000313" key="2">
    <source>
        <dbReference type="EMBL" id="MDQ0352522.1"/>
    </source>
</evidence>
<proteinExistence type="predicted"/>
<keyword evidence="1" id="KW-1133">Transmembrane helix</keyword>
<organism evidence="2 3">
    <name type="scientific">Alkalibacillus filiformis</name>
    <dbReference type="NCBI Taxonomy" id="200990"/>
    <lineage>
        <taxon>Bacteria</taxon>
        <taxon>Bacillati</taxon>
        <taxon>Bacillota</taxon>
        <taxon>Bacilli</taxon>
        <taxon>Bacillales</taxon>
        <taxon>Bacillaceae</taxon>
        <taxon>Alkalibacillus</taxon>
    </lineage>
</organism>
<dbReference type="EMBL" id="JAUSUP010000009">
    <property type="protein sequence ID" value="MDQ0352522.1"/>
    <property type="molecule type" value="Genomic_DNA"/>
</dbReference>
<accession>A0ABU0DVN5</accession>
<reference evidence="2 3" key="1">
    <citation type="submission" date="2023-07" db="EMBL/GenBank/DDBJ databases">
        <title>Genomic Encyclopedia of Type Strains, Phase IV (KMG-IV): sequencing the most valuable type-strain genomes for metagenomic binning, comparative biology and taxonomic classification.</title>
        <authorList>
            <person name="Goeker M."/>
        </authorList>
    </citation>
    <scope>NUCLEOTIDE SEQUENCE [LARGE SCALE GENOMIC DNA]</scope>
    <source>
        <strain evidence="2 3">DSM 15448</strain>
    </source>
</reference>
<dbReference type="Proteomes" id="UP001236723">
    <property type="component" value="Unassembled WGS sequence"/>
</dbReference>
<sequence length="49" mass="5706">MEPKHDRGYTNFVSISAQEKNELLYKNHYLFSLIMIIALSSMVVSIFII</sequence>
<evidence type="ECO:0000256" key="1">
    <source>
        <dbReference type="SAM" id="Phobius"/>
    </source>
</evidence>
<name>A0ABU0DVN5_9BACI</name>
<keyword evidence="1" id="KW-0812">Transmembrane</keyword>
<gene>
    <name evidence="2" type="ORF">J2R98_002367</name>
</gene>